<dbReference type="GO" id="GO:0120159">
    <property type="term" value="F:rRNA pseudouridine synthase activity"/>
    <property type="evidence" value="ECO:0007669"/>
    <property type="project" value="UniProtKB-ARBA"/>
</dbReference>
<feature type="region of interest" description="Disordered" evidence="6">
    <location>
        <begin position="1"/>
        <end position="34"/>
    </location>
</feature>
<dbReference type="EMBL" id="BGZJ01000001">
    <property type="protein sequence ID" value="GBO93634.1"/>
    <property type="molecule type" value="Genomic_DNA"/>
</dbReference>
<dbReference type="PANTHER" id="PTHR47683">
    <property type="entry name" value="PSEUDOURIDINE SYNTHASE FAMILY PROTEIN-RELATED"/>
    <property type="match status" value="1"/>
</dbReference>
<proteinExistence type="inferred from homology"/>
<dbReference type="InterPro" id="IPR018496">
    <property type="entry name" value="PsdUridine_synth_RsuA/RluB_CS"/>
</dbReference>
<dbReference type="InterPro" id="IPR000748">
    <property type="entry name" value="PsdUridine_synth_RsuA/RluB/E/F"/>
</dbReference>
<dbReference type="AlphaFoldDB" id="A0A388SG15"/>
<dbReference type="FunFam" id="3.30.70.1560:FF:000001">
    <property type="entry name" value="Pseudouridine synthase"/>
    <property type="match status" value="1"/>
</dbReference>
<dbReference type="FunFam" id="3.10.290.10:FF:000003">
    <property type="entry name" value="Pseudouridine synthase"/>
    <property type="match status" value="1"/>
</dbReference>
<reference evidence="8 9" key="1">
    <citation type="journal article" date="2018" name="Int. J. Syst. Evol. Microbiol.">
        <title>Mesosutterella multiformis gen. nov., sp. nov., a member of the family Sutterellaceae and Sutterella megalosphaeroides sp. nov., isolated from human faeces.</title>
        <authorList>
            <person name="Sakamoto M."/>
            <person name="Ikeyama N."/>
            <person name="Kunihiro T."/>
            <person name="Iino T."/>
            <person name="Yuki M."/>
            <person name="Ohkuma M."/>
        </authorList>
    </citation>
    <scope>NUCLEOTIDE SEQUENCE [LARGE SCALE GENOMIC DNA]</scope>
    <source>
        <strain evidence="8 9">4NBBH2</strain>
    </source>
</reference>
<evidence type="ECO:0000256" key="6">
    <source>
        <dbReference type="SAM" id="MobiDB-lite"/>
    </source>
</evidence>
<dbReference type="GO" id="GO:0005829">
    <property type="term" value="C:cytosol"/>
    <property type="evidence" value="ECO:0007669"/>
    <property type="project" value="UniProtKB-ARBA"/>
</dbReference>
<dbReference type="SMART" id="SM00363">
    <property type="entry name" value="S4"/>
    <property type="match status" value="1"/>
</dbReference>
<feature type="domain" description="RNA-binding S4" evidence="7">
    <location>
        <begin position="37"/>
        <end position="95"/>
    </location>
</feature>
<dbReference type="NCBIfam" id="TIGR00093">
    <property type="entry name" value="pseudouridine synthase"/>
    <property type="match status" value="1"/>
</dbReference>
<evidence type="ECO:0000313" key="9">
    <source>
        <dbReference type="Proteomes" id="UP000266091"/>
    </source>
</evidence>
<dbReference type="Gene3D" id="3.30.70.580">
    <property type="entry name" value="Pseudouridine synthase I, catalytic domain, N-terminal subdomain"/>
    <property type="match status" value="1"/>
</dbReference>
<dbReference type="RefSeq" id="WP_116269978.1">
    <property type="nucleotide sequence ID" value="NZ_BGZJ01000001.1"/>
</dbReference>
<keyword evidence="9" id="KW-1185">Reference proteome</keyword>
<dbReference type="Gene3D" id="3.30.70.1560">
    <property type="entry name" value="Alpha-L RNA-binding motif"/>
    <property type="match status" value="1"/>
</dbReference>
<evidence type="ECO:0000256" key="3">
    <source>
        <dbReference type="ARBA" id="ARBA00023235"/>
    </source>
</evidence>
<dbReference type="SUPFAM" id="SSF55120">
    <property type="entry name" value="Pseudouridine synthase"/>
    <property type="match status" value="1"/>
</dbReference>
<dbReference type="EC" id="5.4.99.-" evidence="5"/>
<dbReference type="SUPFAM" id="SSF55174">
    <property type="entry name" value="Alpha-L RNA-binding motif"/>
    <property type="match status" value="1"/>
</dbReference>
<dbReference type="CDD" id="cd00165">
    <property type="entry name" value="S4"/>
    <property type="match status" value="1"/>
</dbReference>
<dbReference type="CDD" id="cd02556">
    <property type="entry name" value="PseudoU_synth_RluB"/>
    <property type="match status" value="1"/>
</dbReference>
<accession>A0A401LHD3</accession>
<dbReference type="OrthoDB" id="9807213at2"/>
<gene>
    <name evidence="8" type="ORF">MESMUL_09880</name>
</gene>
<dbReference type="PANTHER" id="PTHR47683:SF3">
    <property type="entry name" value="RIBOSOMAL LARGE SUBUNIT PSEUDOURIDINE SYNTHASE B"/>
    <property type="match status" value="1"/>
</dbReference>
<keyword evidence="2 4" id="KW-0694">RNA-binding</keyword>
<keyword evidence="3 5" id="KW-0413">Isomerase</keyword>
<dbReference type="InterPro" id="IPR036986">
    <property type="entry name" value="S4_RNA-bd_sf"/>
</dbReference>
<protein>
    <recommendedName>
        <fullName evidence="5">Pseudouridine synthase</fullName>
        <ecNumber evidence="5">5.4.99.-</ecNumber>
    </recommendedName>
</protein>
<dbReference type="Gene3D" id="3.10.290.10">
    <property type="entry name" value="RNA-binding S4 domain"/>
    <property type="match status" value="1"/>
</dbReference>
<dbReference type="GO" id="GO:0000455">
    <property type="term" value="P:enzyme-directed rRNA pseudouridine synthesis"/>
    <property type="evidence" value="ECO:0007669"/>
    <property type="project" value="UniProtKB-ARBA"/>
</dbReference>
<evidence type="ECO:0000256" key="1">
    <source>
        <dbReference type="ARBA" id="ARBA00008348"/>
    </source>
</evidence>
<feature type="compositionally biased region" description="Basic and acidic residues" evidence="6">
    <location>
        <begin position="304"/>
        <end position="316"/>
    </location>
</feature>
<feature type="compositionally biased region" description="Basic residues" evidence="6">
    <location>
        <begin position="292"/>
        <end position="303"/>
    </location>
</feature>
<name>A0A388SG15_9BURK</name>
<feature type="region of interest" description="Disordered" evidence="6">
    <location>
        <begin position="283"/>
        <end position="334"/>
    </location>
</feature>
<dbReference type="PROSITE" id="PS01149">
    <property type="entry name" value="PSI_RSU"/>
    <property type="match status" value="1"/>
</dbReference>
<dbReference type="InterPro" id="IPR042092">
    <property type="entry name" value="PsdUridine_s_RsuA/RluB/E/F_cat"/>
</dbReference>
<dbReference type="NCBIfam" id="NF007976">
    <property type="entry name" value="PRK10700.1"/>
    <property type="match status" value="1"/>
</dbReference>
<dbReference type="InterPro" id="IPR006145">
    <property type="entry name" value="PsdUridine_synth_RsuA/RluA"/>
</dbReference>
<dbReference type="Pfam" id="PF00849">
    <property type="entry name" value="PseudoU_synth_2"/>
    <property type="match status" value="1"/>
</dbReference>
<dbReference type="Proteomes" id="UP000266091">
    <property type="component" value="Unassembled WGS sequence"/>
</dbReference>
<accession>A0A388SG15</accession>
<sequence>MTNPEEKPGMPEVPSGSELEAERTLSAMKAKASGKSEKLQKVLADLGLGSRRAMEVVIDEGRVEVNGKTAYLGLRVFPEDEIRVDGKKVSRDDAEEDLPRVLLYNKPEGEIVSMKDPEGRPSVFDHLPPIDKGRWIVVGRLDFNTEGLLIFTSSGQLANLLMHPRNAIEREYMVRVTGELTDEMGERLVTGVMLDDGPARFAHISDQGGTGLNHWYLVRLSEGRNREVRRMFEAVGLVVSRLIRVRFGDLELPRGLRRGEKSEMSRESVQEWLLHLKLAQQKAAEKGEFSHGHGRKSAPRRDRRSQAPKRENREGGSGRTGARRPRAHGSGTRL</sequence>
<evidence type="ECO:0000259" key="7">
    <source>
        <dbReference type="SMART" id="SM00363"/>
    </source>
</evidence>
<evidence type="ECO:0000256" key="5">
    <source>
        <dbReference type="RuleBase" id="RU003887"/>
    </source>
</evidence>
<comment type="caution">
    <text evidence="8">The sequence shown here is derived from an EMBL/GenBank/DDBJ whole genome shotgun (WGS) entry which is preliminary data.</text>
</comment>
<evidence type="ECO:0000256" key="2">
    <source>
        <dbReference type="ARBA" id="ARBA00022884"/>
    </source>
</evidence>
<dbReference type="Pfam" id="PF01479">
    <property type="entry name" value="S4"/>
    <property type="match status" value="1"/>
</dbReference>
<dbReference type="GO" id="GO:0003723">
    <property type="term" value="F:RNA binding"/>
    <property type="evidence" value="ECO:0007669"/>
    <property type="project" value="UniProtKB-KW"/>
</dbReference>
<comment type="similarity">
    <text evidence="1 5">Belongs to the pseudouridine synthase RsuA family.</text>
</comment>
<evidence type="ECO:0000313" key="8">
    <source>
        <dbReference type="EMBL" id="GBO93634.1"/>
    </source>
</evidence>
<dbReference type="InterPro" id="IPR002942">
    <property type="entry name" value="S4_RNA-bd"/>
</dbReference>
<dbReference type="InterPro" id="IPR050343">
    <property type="entry name" value="RsuA_PseudoU_synthase"/>
</dbReference>
<dbReference type="InterPro" id="IPR020094">
    <property type="entry name" value="TruA/RsuA/RluB/E/F_N"/>
</dbReference>
<organism evidence="8 9">
    <name type="scientific">Mesosutterella multiformis</name>
    <dbReference type="NCBI Taxonomy" id="2259133"/>
    <lineage>
        <taxon>Bacteria</taxon>
        <taxon>Pseudomonadati</taxon>
        <taxon>Pseudomonadota</taxon>
        <taxon>Betaproteobacteria</taxon>
        <taxon>Burkholderiales</taxon>
        <taxon>Sutterellaceae</taxon>
        <taxon>Mesosutterella</taxon>
    </lineage>
</organism>
<dbReference type="InterPro" id="IPR020103">
    <property type="entry name" value="PsdUridine_synth_cat_dom_sf"/>
</dbReference>
<dbReference type="PROSITE" id="PS50889">
    <property type="entry name" value="S4"/>
    <property type="match status" value="1"/>
</dbReference>
<evidence type="ECO:0000256" key="4">
    <source>
        <dbReference type="PROSITE-ProRule" id="PRU00182"/>
    </source>
</evidence>